<evidence type="ECO:0000256" key="3">
    <source>
        <dbReference type="ARBA" id="ARBA00022490"/>
    </source>
</evidence>
<dbReference type="PANTHER" id="PTHR23355">
    <property type="entry name" value="RIBONUCLEASE"/>
    <property type="match status" value="1"/>
</dbReference>
<dbReference type="SMART" id="SM00316">
    <property type="entry name" value="S1"/>
    <property type="match status" value="1"/>
</dbReference>
<keyword evidence="4" id="KW-0540">Nuclease</keyword>
<comment type="catalytic activity">
    <reaction evidence="1">
        <text>Exonucleolytic cleavage in the 3'- to 5'-direction to yield nucleoside 5'-phosphates.</text>
        <dbReference type="EC" id="3.1.13.1"/>
    </reaction>
</comment>
<dbReference type="InterPro" id="IPR001900">
    <property type="entry name" value="RNase_II/R"/>
</dbReference>
<evidence type="ECO:0000259" key="8">
    <source>
        <dbReference type="PROSITE" id="PS50126"/>
    </source>
</evidence>
<organism evidence="9">
    <name type="scientific">hydrothermal vent metagenome</name>
    <dbReference type="NCBI Taxonomy" id="652676"/>
    <lineage>
        <taxon>unclassified sequences</taxon>
        <taxon>metagenomes</taxon>
        <taxon>ecological metagenomes</taxon>
    </lineage>
</organism>
<dbReference type="Gene3D" id="2.40.50.140">
    <property type="entry name" value="Nucleic acid-binding proteins"/>
    <property type="match status" value="2"/>
</dbReference>
<dbReference type="PANTHER" id="PTHR23355:SF9">
    <property type="entry name" value="DIS3-LIKE EXONUCLEASE 2"/>
    <property type="match status" value="1"/>
</dbReference>
<dbReference type="NCBIfam" id="TIGR02063">
    <property type="entry name" value="RNase_R"/>
    <property type="match status" value="1"/>
</dbReference>
<dbReference type="EMBL" id="UOGL01000116">
    <property type="protein sequence ID" value="VAX37360.1"/>
    <property type="molecule type" value="Genomic_DNA"/>
</dbReference>
<dbReference type="CDD" id="cd04471">
    <property type="entry name" value="S1_RNase_R"/>
    <property type="match status" value="1"/>
</dbReference>
<reference evidence="9" key="1">
    <citation type="submission" date="2018-06" db="EMBL/GenBank/DDBJ databases">
        <authorList>
            <person name="Zhirakovskaya E."/>
        </authorList>
    </citation>
    <scope>NUCLEOTIDE SEQUENCE</scope>
</reference>
<dbReference type="GO" id="GO:0003723">
    <property type="term" value="F:RNA binding"/>
    <property type="evidence" value="ECO:0007669"/>
    <property type="project" value="UniProtKB-KW"/>
</dbReference>
<dbReference type="EC" id="3.1.13.1" evidence="2"/>
<sequence>MKNIDQQILQYLGNPDYKPMKSNLLAGRLKVRKKEMPKFRKALERLIATGIVHEGKKGRLRAKTKEGTMEGIMKRTGSGAGYVIPLDAIAGDRTNDVYISHRDVSDAHTGDEVLVQYLSRRRSGGQRSGKVKEVLVRATNSFVGTYYEEDSRGYVKVDGKTLTEPVSVGDPGAKGVQPGDKVVIEMLRFPMPYRPGEAVLVKALGPKGAPGVDELSIIHEFGLPQEFPDDVLEEASLQAEQFDETVPKDRTDLTKETIVTIDPVDARDFDDAISLKKNSKGHWVLGVHIADVAHFVPSGTLLDTEAKSRGTSIYLPGRVIPMLPEVISNGLASLQKGKVRYTKTVYIEMTAEGVPVHTEFVNSAIKVTQRFAYEEVMPIVKAPDIFKSKEVSLKVRKLLKDMYSLAMTLRKRRFASGALELSLPEVKLEFDKDNRVTGAHEADHDESHQMIEEFMLAANVAVAREFSDRDIVFLRRAHGEPDYRKLKLFSEFIKALGYEIENFQSKTDLQELLFKAQGAPAERAISFALLRSFKQAEYVATKMGHYALSEDDYCHFTSPIRRYPDLTIHRIFNEIVSEKTKKPGLGTAETTRLGVVCSNLERRAQSAERELTTIKLLTYMQEHIGEEMEVVITGVEQFGLFCRGIELPAEGMIHISTLDSQEFFDYEQSTFSLVGRRRGRRYQLGNHIQVKIVSVDIDRRELSFCLTEEEQQKGE</sequence>
<dbReference type="AlphaFoldDB" id="A0A3B1DQQ3"/>
<evidence type="ECO:0000256" key="5">
    <source>
        <dbReference type="ARBA" id="ARBA00022801"/>
    </source>
</evidence>
<dbReference type="InterPro" id="IPR050180">
    <property type="entry name" value="RNR_Ribonuclease"/>
</dbReference>
<dbReference type="InterPro" id="IPR011805">
    <property type="entry name" value="RNase_R"/>
</dbReference>
<dbReference type="GO" id="GO:0006402">
    <property type="term" value="P:mRNA catabolic process"/>
    <property type="evidence" value="ECO:0007669"/>
    <property type="project" value="TreeGrafter"/>
</dbReference>
<evidence type="ECO:0000256" key="2">
    <source>
        <dbReference type="ARBA" id="ARBA00012163"/>
    </source>
</evidence>
<keyword evidence="6" id="KW-0269">Exonuclease</keyword>
<evidence type="ECO:0000256" key="6">
    <source>
        <dbReference type="ARBA" id="ARBA00022839"/>
    </source>
</evidence>
<dbReference type="Pfam" id="PF17876">
    <property type="entry name" value="CSD2"/>
    <property type="match status" value="1"/>
</dbReference>
<dbReference type="NCBIfam" id="TIGR00358">
    <property type="entry name" value="3_prime_RNase"/>
    <property type="match status" value="1"/>
</dbReference>
<accession>A0A3B1DQQ3</accession>
<keyword evidence="7" id="KW-0694">RNA-binding</keyword>
<gene>
    <name evidence="9" type="ORF">MNBD_PLANCTO02-2406</name>
</gene>
<dbReference type="Pfam" id="PF00575">
    <property type="entry name" value="S1"/>
    <property type="match status" value="1"/>
</dbReference>
<dbReference type="PROSITE" id="PS50126">
    <property type="entry name" value="S1"/>
    <property type="match status" value="1"/>
</dbReference>
<feature type="domain" description="S1 motif" evidence="8">
    <location>
        <begin position="625"/>
        <end position="707"/>
    </location>
</feature>
<dbReference type="SMART" id="SM00955">
    <property type="entry name" value="RNB"/>
    <property type="match status" value="1"/>
</dbReference>
<keyword evidence="3" id="KW-0963">Cytoplasm</keyword>
<dbReference type="InterPro" id="IPR040476">
    <property type="entry name" value="CSD2"/>
</dbReference>
<evidence type="ECO:0000313" key="9">
    <source>
        <dbReference type="EMBL" id="VAX37360.1"/>
    </source>
</evidence>
<dbReference type="Pfam" id="PF00773">
    <property type="entry name" value="RNB"/>
    <property type="match status" value="1"/>
</dbReference>
<dbReference type="GO" id="GO:0008859">
    <property type="term" value="F:exoribonuclease II activity"/>
    <property type="evidence" value="ECO:0007669"/>
    <property type="project" value="UniProtKB-EC"/>
</dbReference>
<dbReference type="InterPro" id="IPR003029">
    <property type="entry name" value="S1_domain"/>
</dbReference>
<protein>
    <recommendedName>
        <fullName evidence="2">exoribonuclease II</fullName>
        <ecNumber evidence="2">3.1.13.1</ecNumber>
    </recommendedName>
</protein>
<dbReference type="InterPro" id="IPR004476">
    <property type="entry name" value="RNase_II/RNase_R"/>
</dbReference>
<dbReference type="InterPro" id="IPR012340">
    <property type="entry name" value="NA-bd_OB-fold"/>
</dbReference>
<evidence type="ECO:0000256" key="1">
    <source>
        <dbReference type="ARBA" id="ARBA00001849"/>
    </source>
</evidence>
<name>A0A3B1DQQ3_9ZZZZ</name>
<keyword evidence="5" id="KW-0378">Hydrolase</keyword>
<feature type="non-terminal residue" evidence="9">
    <location>
        <position position="715"/>
    </location>
</feature>
<proteinExistence type="inferred from homology"/>
<evidence type="ECO:0000256" key="7">
    <source>
        <dbReference type="ARBA" id="ARBA00022884"/>
    </source>
</evidence>
<dbReference type="SUPFAM" id="SSF50249">
    <property type="entry name" value="Nucleic acid-binding proteins"/>
    <property type="match status" value="4"/>
</dbReference>
<dbReference type="GO" id="GO:0005829">
    <property type="term" value="C:cytosol"/>
    <property type="evidence" value="ECO:0007669"/>
    <property type="project" value="TreeGrafter"/>
</dbReference>
<dbReference type="HAMAP" id="MF_01895">
    <property type="entry name" value="RNase_R"/>
    <property type="match status" value="1"/>
</dbReference>
<evidence type="ECO:0000256" key="4">
    <source>
        <dbReference type="ARBA" id="ARBA00022722"/>
    </source>
</evidence>